<dbReference type="InterPro" id="IPR033718">
    <property type="entry name" value="DAGK_prok"/>
</dbReference>
<keyword evidence="18" id="KW-0594">Phospholipid biosynthesis</keyword>
<keyword evidence="10 23" id="KW-0479">Metal-binding</keyword>
<comment type="subcellular location">
    <subcellularLocation>
        <location evidence="1 24">Cell inner membrane</location>
        <topology evidence="1 24">Multi-pass membrane protein</topology>
    </subcellularLocation>
</comment>
<name>A0A8J7LK46_9RHOB</name>
<keyword evidence="17 24" id="KW-0472">Membrane</keyword>
<comment type="caution">
    <text evidence="25">The sequence shown here is derived from an EMBL/GenBank/DDBJ whole genome shotgun (WGS) entry which is preliminary data.</text>
</comment>
<evidence type="ECO:0000256" key="8">
    <source>
        <dbReference type="ARBA" id="ARBA00022679"/>
    </source>
</evidence>
<keyword evidence="11 22" id="KW-0547">Nucleotide-binding</keyword>
<proteinExistence type="inferred from homology"/>
<evidence type="ECO:0000313" key="26">
    <source>
        <dbReference type="Proteomes" id="UP000640583"/>
    </source>
</evidence>
<evidence type="ECO:0000256" key="11">
    <source>
        <dbReference type="ARBA" id="ARBA00022741"/>
    </source>
</evidence>
<feature type="binding site" evidence="22">
    <location>
        <begin position="87"/>
        <end position="89"/>
    </location>
    <ligand>
        <name>ATP</name>
        <dbReference type="ChEBI" id="CHEBI:30616"/>
    </ligand>
</feature>
<keyword evidence="6" id="KW-0444">Lipid biosynthesis</keyword>
<dbReference type="GO" id="GO:0005886">
    <property type="term" value="C:plasma membrane"/>
    <property type="evidence" value="ECO:0007669"/>
    <property type="project" value="UniProtKB-SubCell"/>
</dbReference>
<sequence length="123" mass="13755">MKNWLNAQWDRFKWRCIWSWEGWVNCWQEEHSLKQWIVANAVSIPFALLLPLTGGERAVILALGVLVLAAELFNTAIERCVDLITQEKHDLAKQAKDLGSAGVAVTALAAGVAWAAILVRLYL</sequence>
<dbReference type="AlphaFoldDB" id="A0A8J7LK46"/>
<evidence type="ECO:0000256" key="9">
    <source>
        <dbReference type="ARBA" id="ARBA00022692"/>
    </source>
</evidence>
<dbReference type="GO" id="GO:0004143">
    <property type="term" value="F:ATP-dependent diacylglycerol kinase activity"/>
    <property type="evidence" value="ECO:0007669"/>
    <property type="project" value="UniProtKB-EC"/>
</dbReference>
<dbReference type="Pfam" id="PF01219">
    <property type="entry name" value="DAGK_prokar"/>
    <property type="match status" value="1"/>
</dbReference>
<evidence type="ECO:0000256" key="2">
    <source>
        <dbReference type="ARBA" id="ARBA00005967"/>
    </source>
</evidence>
<keyword evidence="7 24" id="KW-0997">Cell inner membrane</keyword>
<keyword evidence="9 24" id="KW-0812">Transmembrane</keyword>
<evidence type="ECO:0000313" key="25">
    <source>
        <dbReference type="EMBL" id="MBI1493160.1"/>
    </source>
</evidence>
<evidence type="ECO:0000256" key="6">
    <source>
        <dbReference type="ARBA" id="ARBA00022516"/>
    </source>
</evidence>
<evidence type="ECO:0000256" key="12">
    <source>
        <dbReference type="ARBA" id="ARBA00022777"/>
    </source>
</evidence>
<evidence type="ECO:0000256" key="15">
    <source>
        <dbReference type="ARBA" id="ARBA00022989"/>
    </source>
</evidence>
<keyword evidence="8 24" id="KW-0808">Transferase</keyword>
<dbReference type="InterPro" id="IPR036945">
    <property type="entry name" value="DAGK_sf"/>
</dbReference>
<evidence type="ECO:0000256" key="19">
    <source>
        <dbReference type="ARBA" id="ARBA00023264"/>
    </source>
</evidence>
<evidence type="ECO:0000256" key="24">
    <source>
        <dbReference type="RuleBase" id="RU363065"/>
    </source>
</evidence>
<keyword evidence="12 24" id="KW-0418">Kinase</keyword>
<evidence type="ECO:0000256" key="18">
    <source>
        <dbReference type="ARBA" id="ARBA00023209"/>
    </source>
</evidence>
<keyword evidence="15 24" id="KW-1133">Transmembrane helix</keyword>
<dbReference type="GO" id="GO:0046872">
    <property type="term" value="F:metal ion binding"/>
    <property type="evidence" value="ECO:0007669"/>
    <property type="project" value="UniProtKB-KW"/>
</dbReference>
<evidence type="ECO:0000256" key="1">
    <source>
        <dbReference type="ARBA" id="ARBA00004429"/>
    </source>
</evidence>
<reference evidence="25" key="1">
    <citation type="submission" date="2020-10" db="EMBL/GenBank/DDBJ databases">
        <title>Paenihalocynthiibacter styelae gen. nov., sp. nov., isolated from stalked sea squirt Styela clava.</title>
        <authorList>
            <person name="Kim Y.-O."/>
            <person name="Yoon J.-H."/>
        </authorList>
    </citation>
    <scope>NUCLEOTIDE SEQUENCE</scope>
    <source>
        <strain evidence="25">MYP1-1</strain>
    </source>
</reference>
<dbReference type="PANTHER" id="PTHR34299:SF1">
    <property type="entry name" value="DIACYLGLYCEROL KINASE"/>
    <property type="match status" value="1"/>
</dbReference>
<organism evidence="25 26">
    <name type="scientific">Halocynthiibacter styelae</name>
    <dbReference type="NCBI Taxonomy" id="2761955"/>
    <lineage>
        <taxon>Bacteria</taxon>
        <taxon>Pseudomonadati</taxon>
        <taxon>Pseudomonadota</taxon>
        <taxon>Alphaproteobacteria</taxon>
        <taxon>Rhodobacterales</taxon>
        <taxon>Paracoccaceae</taxon>
        <taxon>Halocynthiibacter</taxon>
    </lineage>
</organism>
<evidence type="ECO:0000256" key="13">
    <source>
        <dbReference type="ARBA" id="ARBA00022840"/>
    </source>
</evidence>
<keyword evidence="16 24" id="KW-0443">Lipid metabolism</keyword>
<evidence type="ECO:0000256" key="16">
    <source>
        <dbReference type="ARBA" id="ARBA00023098"/>
    </source>
</evidence>
<comment type="caution">
    <text evidence="24">Lacks conserved residue(s) required for the propagation of feature annotation.</text>
</comment>
<feature type="transmembrane region" description="Helical" evidence="24">
    <location>
        <begin position="98"/>
        <end position="122"/>
    </location>
</feature>
<keyword evidence="13 22" id="KW-0067">ATP-binding</keyword>
<feature type="binding site" evidence="22">
    <location>
        <position position="78"/>
    </location>
    <ligand>
        <name>ATP</name>
        <dbReference type="ChEBI" id="CHEBI:30616"/>
    </ligand>
</feature>
<feature type="binding site" evidence="21">
    <location>
        <position position="57"/>
    </location>
    <ligand>
        <name>substrate</name>
    </ligand>
</feature>
<comment type="cofactor">
    <cofactor evidence="23">
        <name>Mg(2+)</name>
        <dbReference type="ChEBI" id="CHEBI:18420"/>
    </cofactor>
    <text evidence="23">Mn(2+), Zn(2+), Cd(2+) and Co(2+) support activity to lesser extents.</text>
</comment>
<evidence type="ECO:0000256" key="4">
    <source>
        <dbReference type="ARBA" id="ARBA00017575"/>
    </source>
</evidence>
<evidence type="ECO:0000256" key="20">
    <source>
        <dbReference type="PIRSR" id="PIRSR600829-1"/>
    </source>
</evidence>
<feature type="binding site" evidence="21">
    <location>
        <position position="100"/>
    </location>
    <ligand>
        <name>substrate</name>
    </ligand>
</feature>
<dbReference type="Proteomes" id="UP000640583">
    <property type="component" value="Unassembled WGS sequence"/>
</dbReference>
<keyword evidence="5" id="KW-1003">Cell membrane</keyword>
<feature type="transmembrane region" description="Helical" evidence="24">
    <location>
        <begin position="58"/>
        <end position="77"/>
    </location>
</feature>
<dbReference type="InterPro" id="IPR000829">
    <property type="entry name" value="DAGK"/>
</dbReference>
<dbReference type="GO" id="GO:0006654">
    <property type="term" value="P:phosphatidic acid biosynthetic process"/>
    <property type="evidence" value="ECO:0007669"/>
    <property type="project" value="InterPro"/>
</dbReference>
<comment type="catalytic activity">
    <reaction evidence="24">
        <text>a 1,2-diacyl-sn-glycerol + ATP = a 1,2-diacyl-sn-glycero-3-phosphate + ADP + H(+)</text>
        <dbReference type="Rhea" id="RHEA:10272"/>
        <dbReference type="ChEBI" id="CHEBI:15378"/>
        <dbReference type="ChEBI" id="CHEBI:17815"/>
        <dbReference type="ChEBI" id="CHEBI:30616"/>
        <dbReference type="ChEBI" id="CHEBI:58608"/>
        <dbReference type="ChEBI" id="CHEBI:456216"/>
        <dbReference type="EC" id="2.7.1.107"/>
    </reaction>
</comment>
<dbReference type="EC" id="2.7.1.107" evidence="3 24"/>
<evidence type="ECO:0000256" key="21">
    <source>
        <dbReference type="PIRSR" id="PIRSR600829-2"/>
    </source>
</evidence>
<keyword evidence="26" id="KW-1185">Reference proteome</keyword>
<gene>
    <name evidence="25" type="ORF">H1D41_05860</name>
</gene>
<comment type="similarity">
    <text evidence="2 24">Belongs to the bacterial diacylglycerol kinase family.</text>
</comment>
<evidence type="ECO:0000256" key="22">
    <source>
        <dbReference type="PIRSR" id="PIRSR600829-3"/>
    </source>
</evidence>
<dbReference type="Gene3D" id="1.10.287.3610">
    <property type="match status" value="1"/>
</dbReference>
<dbReference type="GO" id="GO:0005524">
    <property type="term" value="F:ATP binding"/>
    <property type="evidence" value="ECO:0007669"/>
    <property type="project" value="UniProtKB-KW"/>
</dbReference>
<feature type="binding site" evidence="22">
    <location>
        <begin position="96"/>
        <end position="97"/>
    </location>
    <ligand>
        <name>ATP</name>
        <dbReference type="ChEBI" id="CHEBI:30616"/>
    </ligand>
</feature>
<dbReference type="RefSeq" id="WP_228848006.1">
    <property type="nucleotide sequence ID" value="NZ_JADCKQ010000003.1"/>
</dbReference>
<accession>A0A8J7LK46</accession>
<feature type="active site" description="Proton acceptor" evidence="20">
    <location>
        <position position="71"/>
    </location>
</feature>
<evidence type="ECO:0000256" key="23">
    <source>
        <dbReference type="PIRSR" id="PIRSR600829-4"/>
    </source>
</evidence>
<feature type="binding site" evidence="22">
    <location>
        <position position="30"/>
    </location>
    <ligand>
        <name>ATP</name>
        <dbReference type="ChEBI" id="CHEBI:30616"/>
    </ligand>
</feature>
<keyword evidence="19 24" id="KW-1208">Phospholipid metabolism</keyword>
<evidence type="ECO:0000256" key="7">
    <source>
        <dbReference type="ARBA" id="ARBA00022519"/>
    </source>
</evidence>
<feature type="binding site" evidence="21">
    <location>
        <position position="71"/>
    </location>
    <ligand>
        <name>substrate</name>
    </ligand>
</feature>
<evidence type="ECO:0000256" key="17">
    <source>
        <dbReference type="ARBA" id="ARBA00023136"/>
    </source>
</evidence>
<evidence type="ECO:0000256" key="3">
    <source>
        <dbReference type="ARBA" id="ARBA00012133"/>
    </source>
</evidence>
<evidence type="ECO:0000256" key="14">
    <source>
        <dbReference type="ARBA" id="ARBA00022842"/>
    </source>
</evidence>
<keyword evidence="14 23" id="KW-0460">Magnesium</keyword>
<comment type="function">
    <text evidence="24">Catalyzes the ATP-dependent phosphorylation of sn-l,2-diacylglycerol (DAG) to phosphatidic acid. Involved in the recycling of diacylglycerol produced as a by-product during membrane-derived oligosaccharide (MDO) biosynthesis.</text>
</comment>
<evidence type="ECO:0000256" key="10">
    <source>
        <dbReference type="ARBA" id="ARBA00022723"/>
    </source>
</evidence>
<evidence type="ECO:0000256" key="5">
    <source>
        <dbReference type="ARBA" id="ARBA00022475"/>
    </source>
</evidence>
<protein>
    <recommendedName>
        <fullName evidence="4 24">Diacylglycerol kinase</fullName>
        <ecNumber evidence="3 24">2.7.1.107</ecNumber>
    </recommendedName>
</protein>
<dbReference type="PANTHER" id="PTHR34299">
    <property type="entry name" value="DIACYLGLYCEROL KINASE"/>
    <property type="match status" value="1"/>
</dbReference>
<feature type="binding site" evidence="23">
    <location>
        <position position="78"/>
    </location>
    <ligand>
        <name>a divalent metal cation</name>
        <dbReference type="ChEBI" id="CHEBI:60240"/>
    </ligand>
</feature>
<dbReference type="CDD" id="cd14264">
    <property type="entry name" value="DAGK_IM"/>
    <property type="match status" value="1"/>
</dbReference>
<feature type="binding site" evidence="23">
    <location>
        <position position="30"/>
    </location>
    <ligand>
        <name>a divalent metal cation</name>
        <dbReference type="ChEBI" id="CHEBI:60240"/>
    </ligand>
</feature>
<dbReference type="EMBL" id="JADCKQ010000003">
    <property type="protein sequence ID" value="MBI1493160.1"/>
    <property type="molecule type" value="Genomic_DNA"/>
</dbReference>